<dbReference type="GeneID" id="112043901"/>
<accession>A0ABM3LK47</accession>
<keyword evidence="4" id="KW-1185">Reference proteome</keyword>
<protein>
    <submittedName>
        <fullName evidence="5">Exocyst complex component 3 isoform X1</fullName>
    </submittedName>
</protein>
<dbReference type="RefSeq" id="XP_052739418.1">
    <property type="nucleotide sequence ID" value="XM_052883458.1"/>
</dbReference>
<gene>
    <name evidence="5" type="primary">LOC112043901</name>
</gene>
<name>A0ABM3LK47_BICAN</name>
<keyword evidence="2" id="KW-0813">Transport</keyword>
<dbReference type="PANTHER" id="PTHR21292">
    <property type="entry name" value="EXOCYST COMPLEX COMPONENT SEC6-RELATED"/>
    <property type="match status" value="1"/>
</dbReference>
<proteinExistence type="inferred from homology"/>
<dbReference type="InterPro" id="IPR010326">
    <property type="entry name" value="EXOC3/Sec6"/>
</dbReference>
<evidence type="ECO:0000313" key="5">
    <source>
        <dbReference type="RefSeq" id="XP_052739418.1"/>
    </source>
</evidence>
<dbReference type="Proteomes" id="UP001652582">
    <property type="component" value="Chromosome 9"/>
</dbReference>
<dbReference type="Gene3D" id="1.10.357.70">
    <property type="entry name" value="Exocyst complex component Sec6, C-terminal domain"/>
    <property type="match status" value="1"/>
</dbReference>
<dbReference type="Gene3D" id="1.10.357.50">
    <property type="match status" value="2"/>
</dbReference>
<evidence type="ECO:0000313" key="4">
    <source>
        <dbReference type="Proteomes" id="UP001652582"/>
    </source>
</evidence>
<sequence>MSTMDEIEEESKAAAEKMVMNMMQRPGQLEKVEQYKKRITHKKASIEAQLKSAVQGKLDGVSVGLRQLQECLDDVQQINLKMDELEELLQSVPPLVASLQAVREEDSRHSQYVTAMDSLKHIFTVPESVAKTNQWIGEGKLLHAHQCLSDLENSRDDLLYELHRLPNQSSHDKIMLKAYFEDVEMVSNLLEKQIKLILERTLNTVRKEPTVIVTALRIIEREEKRDQMALQQQDQSGFMPPGRPKNWRTKAFEVLERVTAQRVEGTRVDEREDNKLWLIRYLELTRQLILEDLMVVKTLCVPCFPPHYDIVNKYVNMYHTCLSTSLQDIVQNGLEGNEYVTLLSWILNTYPGPELMGSPKVNVDVSTLPPLLSDEMMQKLQDEYLQKMESNYMEWMEKTLESERAEWAAERSPEVEPHTNAFHTHAPVIIFQMIDQNLQVTETISKEITFKALLLSIDQVTRYGNMYREGVIQFKNGYFADRSRLAYFTHHMITIVNNCEQMVRLAQQTQARRWPPAAPAKHHPPAERSFDRLLSTFQVTHCTHHMITIVNNCEQMVRLAQQTQARRWPPAAPAKHHPPAERSFDRLLSTFQVTHCTHHMITIVNNCEQMVRLAQQTQARRWPPAAPAKHHPPAERSFDRLLSTFQVTHCTHHMITIVNNCEQMVRLAQQTQARRWPPAAPAKHHPPAERSFDRLLSTFQVTHCTHHMITIVNNCEQMVRLAQQTQARRWPPAAPAKHHPPAERSFDRLLSTFQVTHCTHHMITIVNNCEQMVRLAQQTQARRWPPAAPAKHHPPAERSFDRLLSTFQVTHCTHHMITIVNNCEQMVRLAQQTQARRWPPAAPAKHHPPAERSFDRLLSTFQVTHCTHHMITIVNNCEQMVRLAQQTQARRWPPAAPAKHHPPAERSFDRLLSTFQTLRDEAAKFLLEEAFLDLEQHFDDLFTTKWMTSSIPVDTICVTLDDYFQDYNHLREKNFEYVINEAQNLVYKKYITAMLSKKITFKTVEEAQQAATKIVKEANQIRSFFRKIALHAEGVNVDWPFEVMGVLAEVLRCQDIEMLSLDLHGLLEKCPDVSEEQLVRLLALRGDIPRAHVRDTVAHVRASRQPPRAPPHPTAPQLFKSITFNDRLLSHFTL</sequence>
<reference evidence="5" key="1">
    <citation type="submission" date="2025-08" db="UniProtKB">
        <authorList>
            <consortium name="RefSeq"/>
        </authorList>
    </citation>
    <scope>IDENTIFICATION</scope>
</reference>
<comment type="similarity">
    <text evidence="1">Belongs to the SEC6 family.</text>
</comment>
<organism evidence="4 5">
    <name type="scientific">Bicyclus anynana</name>
    <name type="common">Squinting bush brown butterfly</name>
    <dbReference type="NCBI Taxonomy" id="110368"/>
    <lineage>
        <taxon>Eukaryota</taxon>
        <taxon>Metazoa</taxon>
        <taxon>Ecdysozoa</taxon>
        <taxon>Arthropoda</taxon>
        <taxon>Hexapoda</taxon>
        <taxon>Insecta</taxon>
        <taxon>Pterygota</taxon>
        <taxon>Neoptera</taxon>
        <taxon>Endopterygota</taxon>
        <taxon>Lepidoptera</taxon>
        <taxon>Glossata</taxon>
        <taxon>Ditrysia</taxon>
        <taxon>Papilionoidea</taxon>
        <taxon>Nymphalidae</taxon>
        <taxon>Satyrinae</taxon>
        <taxon>Satyrini</taxon>
        <taxon>Mycalesina</taxon>
        <taxon>Bicyclus</taxon>
    </lineage>
</organism>
<dbReference type="Pfam" id="PF06046">
    <property type="entry name" value="Sec6"/>
    <property type="match status" value="2"/>
</dbReference>
<evidence type="ECO:0000256" key="1">
    <source>
        <dbReference type="ARBA" id="ARBA00009447"/>
    </source>
</evidence>
<dbReference type="InterPro" id="IPR042532">
    <property type="entry name" value="EXOC3/Sec6_C"/>
</dbReference>
<dbReference type="PANTHER" id="PTHR21292:SF1">
    <property type="entry name" value="EXOCYST COMPLEX COMPONENT 3"/>
    <property type="match status" value="1"/>
</dbReference>
<keyword evidence="3" id="KW-0268">Exocytosis</keyword>
<evidence type="ECO:0000256" key="2">
    <source>
        <dbReference type="ARBA" id="ARBA00022448"/>
    </source>
</evidence>
<evidence type="ECO:0000256" key="3">
    <source>
        <dbReference type="ARBA" id="ARBA00022483"/>
    </source>
</evidence>